<protein>
    <submittedName>
        <fullName evidence="5">Cyk3p</fullName>
    </submittedName>
</protein>
<organism evidence="5">
    <name type="scientific">Saccharomyces paradoxus</name>
    <name type="common">Yeast</name>
    <name type="synonym">Saccharomyces douglasii</name>
    <dbReference type="NCBI Taxonomy" id="27291"/>
    <lineage>
        <taxon>Eukaryota</taxon>
        <taxon>Fungi</taxon>
        <taxon>Dikarya</taxon>
        <taxon>Ascomycota</taxon>
        <taxon>Saccharomycotina</taxon>
        <taxon>Saccharomycetes</taxon>
        <taxon>Saccharomycetales</taxon>
        <taxon>Saccharomycetaceae</taxon>
        <taxon>Saccharomyces</taxon>
    </lineage>
</organism>
<dbReference type="InterPro" id="IPR038765">
    <property type="entry name" value="Papain-like_cys_pep_sf"/>
</dbReference>
<dbReference type="AlphaFoldDB" id="A0A8B8UN09"/>
<name>A0A8B8UN09_SACPA</name>
<dbReference type="PANTHER" id="PTHR46333:SF2">
    <property type="entry name" value="CYTOKINESIS PROTEIN 3"/>
    <property type="match status" value="1"/>
</dbReference>
<feature type="domain" description="SH3" evidence="4">
    <location>
        <begin position="9"/>
        <end position="70"/>
    </location>
</feature>
<dbReference type="SMART" id="SM00460">
    <property type="entry name" value="TGc"/>
    <property type="match status" value="1"/>
</dbReference>
<dbReference type="InterPro" id="IPR056409">
    <property type="entry name" value="Ig_CYK3_C"/>
</dbReference>
<dbReference type="Pfam" id="PF24584">
    <property type="entry name" value="Ig_CYK3_C"/>
    <property type="match status" value="1"/>
</dbReference>
<reference evidence="5" key="3">
    <citation type="submission" date="2025-07" db="EMBL/GenBank/DDBJ databases">
        <authorList>
            <consortium name="NCBI Genome Project"/>
        </authorList>
    </citation>
    <scope>NUCLEOTIDE SEQUENCE</scope>
    <source>
        <strain evidence="5">CBS432</strain>
    </source>
</reference>
<dbReference type="PANTHER" id="PTHR46333">
    <property type="entry name" value="CYTOKINESIS PROTEIN 3"/>
    <property type="match status" value="1"/>
</dbReference>
<evidence type="ECO:0000256" key="3">
    <source>
        <dbReference type="SAM" id="MobiDB-lite"/>
    </source>
</evidence>
<feature type="compositionally biased region" description="Polar residues" evidence="3">
    <location>
        <begin position="298"/>
        <end position="307"/>
    </location>
</feature>
<dbReference type="PROSITE" id="PS50002">
    <property type="entry name" value="SH3"/>
    <property type="match status" value="1"/>
</dbReference>
<reference evidence="5" key="2">
    <citation type="submission" date="2020-01" db="EMBL/GenBank/DDBJ databases">
        <title>Population-level Yeast Reference Genomes.</title>
        <authorList>
            <person name="Yue J.-X."/>
        </authorList>
    </citation>
    <scope>NUCLEOTIDE SEQUENCE</scope>
    <source>
        <strain evidence="5">CBS432</strain>
    </source>
</reference>
<dbReference type="KEGG" id="spao:SPAR_D01200"/>
<dbReference type="Gene3D" id="2.30.30.40">
    <property type="entry name" value="SH3 Domains"/>
    <property type="match status" value="1"/>
</dbReference>
<reference evidence="5" key="4">
    <citation type="submission" date="2025-08" db="UniProtKB">
        <authorList>
            <consortium name="RefSeq"/>
        </authorList>
    </citation>
    <scope>IDENTIFICATION</scope>
    <source>
        <strain evidence="5">CBS432</strain>
    </source>
</reference>
<dbReference type="InterPro" id="IPR002931">
    <property type="entry name" value="Transglutaminase-like"/>
</dbReference>
<dbReference type="GO" id="GO:0140278">
    <property type="term" value="P:mitotic division septum assembly"/>
    <property type="evidence" value="ECO:0007669"/>
    <property type="project" value="TreeGrafter"/>
</dbReference>
<feature type="compositionally biased region" description="Polar residues" evidence="3">
    <location>
        <begin position="145"/>
        <end position="154"/>
    </location>
</feature>
<evidence type="ECO:0000256" key="1">
    <source>
        <dbReference type="ARBA" id="ARBA00022443"/>
    </source>
</evidence>
<evidence type="ECO:0000259" key="4">
    <source>
        <dbReference type="PROSITE" id="PS50002"/>
    </source>
</evidence>
<dbReference type="SUPFAM" id="SSF54001">
    <property type="entry name" value="Cysteine proteinases"/>
    <property type="match status" value="1"/>
</dbReference>
<gene>
    <name evidence="5" type="primary">CYK3</name>
    <name evidence="5" type="ORF">SPAR_D01200</name>
</gene>
<reference evidence="5" key="1">
    <citation type="journal article" date="2017" name="Nat. Genet.">
        <title>Contrasting evolutionary genome dynamics between domesticated and wild yeasts.</title>
        <authorList>
            <person name="Yue J.X."/>
            <person name="Li J."/>
            <person name="Aigrain L."/>
            <person name="Hallin J."/>
            <person name="Persson K."/>
            <person name="Oliver K."/>
            <person name="Bergstrom A."/>
            <person name="Coupland P."/>
            <person name="Warringer J."/>
            <person name="Lagomarsino M.C."/>
            <person name="Fischer G."/>
            <person name="Durbin R."/>
            <person name="Liti G."/>
        </authorList>
    </citation>
    <scope>NUCLEOTIDE SEQUENCE</scope>
    <source>
        <strain evidence="5">CBS432</strain>
    </source>
</reference>
<evidence type="ECO:0000313" key="5">
    <source>
        <dbReference type="RefSeq" id="XP_033765153.1"/>
    </source>
</evidence>
<accession>A0A8B8UN09</accession>
<dbReference type="GeneID" id="54629367"/>
<dbReference type="VEuPathDB" id="FungiDB:SPAR_D01200"/>
<dbReference type="InterPro" id="IPR035553">
    <property type="entry name" value="Cyk3_SH3"/>
</dbReference>
<dbReference type="OrthoDB" id="6129702at2759"/>
<dbReference type="CDD" id="cd11889">
    <property type="entry name" value="SH3_Cyk3p-like"/>
    <property type="match status" value="1"/>
</dbReference>
<proteinExistence type="predicted"/>
<dbReference type="SMART" id="SM00326">
    <property type="entry name" value="SH3"/>
    <property type="match status" value="1"/>
</dbReference>
<dbReference type="InterPro" id="IPR001452">
    <property type="entry name" value="SH3_domain"/>
</dbReference>
<feature type="region of interest" description="Disordered" evidence="3">
    <location>
        <begin position="298"/>
        <end position="334"/>
    </location>
</feature>
<dbReference type="SUPFAM" id="SSF50044">
    <property type="entry name" value="SH3-domain"/>
    <property type="match status" value="1"/>
</dbReference>
<sequence length="888" mass="100858">MATNLTSLKPPFKVKARYGWSGQTKGDLGFLEGDIMEVTRIAGSWFYGRLLRNKKCSGYFPHNFVILLEERLNSSTVSESGRQASEIAESYEKSNKVVIPPVPSRFSGEGSRPKKKLSSSMPNSPKRPADSLTKARKARSKEIINENNIYNTQSPRHHNNSAPNLPLPNHTKPQIRNFEESMNNPLPPLPPLPNLDNMRKTDKRTPKKSYSANDLNLARSSREYNYYKDNQKFYDGFIPEKRSSLGEDSISSGLFSNSQYLDDSACSSENSFALMSDFSATSAGSFARHKYAQSFSDSLQRSQNAKSCPSKKVEDSQAFDDSNSSSRNGKMGDILRKIIIPKRNTNNCSSTISSPKSPNAYPKLPDIQNLNLSATPDEARDWIAIKCHLNRARTLTKYEKHPRYMRALEENRDLVLHPQDSIYNGLNTNEVKGNAKPGLVDAELAELNIEYIDKMTWKRCVRDGTMALDTWAQTTFSARYSTVLEKLRGMYIFCTEMFALTDDNGTSDFSAEPEYLEKILFRKHCTPYELTWLFKKLANSLGITCEIVIGFLKTPSAINWEFKYNHCWLRILVNKEWRFIDVILGNVTNPIHEFVNNRKIKKAENSYFLMAPLEMIYTHIPPREFEQHIVPSIDQLSALHLPLVFPSFFKNELKLYKFSTALSFLEDSEVYECSLEIPNDVEVFASVVIPTDNEEISNAYRNMELALTQIKKQKAESGRRIALIKAVLPPNMSKGSLYIHSGVRGTQTSIANIHPLSMMVPLTHKGSNMKYEFVVKIPSESIQKIELYIVEPQSRYLFFDNEYSFEVIQSPSDGIIYSSDEGPNQNRRQPMAIKSPSGRVHELVKSDPHFPYGTWKVSIKIKEPGVWSALVIADSGIGWSVFAEWLCV</sequence>
<feature type="region of interest" description="Disordered" evidence="3">
    <location>
        <begin position="99"/>
        <end position="211"/>
    </location>
</feature>
<keyword evidence="1 2" id="KW-0728">SH3 domain</keyword>
<evidence type="ECO:0000256" key="2">
    <source>
        <dbReference type="PROSITE-ProRule" id="PRU00192"/>
    </source>
</evidence>
<dbReference type="InterPro" id="IPR036028">
    <property type="entry name" value="SH3-like_dom_sf"/>
</dbReference>
<dbReference type="GO" id="GO:0110085">
    <property type="term" value="C:mitotic actomyosin contractile ring"/>
    <property type="evidence" value="ECO:0007669"/>
    <property type="project" value="TreeGrafter"/>
</dbReference>
<dbReference type="RefSeq" id="XP_033765153.1">
    <property type="nucleotide sequence ID" value="XM_033909262.1"/>
</dbReference>
<dbReference type="InterPro" id="IPR052557">
    <property type="entry name" value="CAP/Cytokinesis_protein"/>
</dbReference>
<feature type="compositionally biased region" description="Polar residues" evidence="3">
    <location>
        <begin position="319"/>
        <end position="328"/>
    </location>
</feature>